<evidence type="ECO:0000313" key="6">
    <source>
        <dbReference type="EMBL" id="KAL2341991.1"/>
    </source>
</evidence>
<keyword evidence="2" id="KW-0479">Metal-binding</keyword>
<keyword evidence="4" id="KW-0456">Lyase</keyword>
<comment type="caution">
    <text evidence="6">The sequence shown here is derived from an EMBL/GenBank/DDBJ whole genome shotgun (WGS) entry which is preliminary data.</text>
</comment>
<reference evidence="6 7" key="1">
    <citation type="submission" date="2024-08" db="EMBL/GenBank/DDBJ databases">
        <title>Insights into the chromosomal genome structure of Flemingia macrophylla.</title>
        <authorList>
            <person name="Ding Y."/>
            <person name="Zhao Y."/>
            <person name="Bi W."/>
            <person name="Wu M."/>
            <person name="Zhao G."/>
            <person name="Gong Y."/>
            <person name="Li W."/>
            <person name="Zhang P."/>
        </authorList>
    </citation>
    <scope>NUCLEOTIDE SEQUENCE [LARGE SCALE GENOMIC DNA]</scope>
    <source>
        <strain evidence="6">DYQJB</strain>
        <tissue evidence="6">Leaf</tissue>
    </source>
</reference>
<sequence>MDATAVRRSEHSSFFLCRFTPCFLGLAVCSEYDIFDVYGTLDELTLFTDVVSRYVSRHSMISLMKLAPGSIYQENGWDPTNSLQIAWKSLCKTFLIEAEWFASGNMTSAKEYLENGIVSSGVNTGLVHMFFLLGEGLTKENVQTIDRVPEIISSSTRILRLWDDLKNAKDEYQEGNDGSYVDCLLREQRELSLKSARELVMSKISDVWKSLNKECLSDDTFPATFTKASLKLARMVPLMYDYDNNHSLPKLGQLVKSLFSDECRHSTSKL</sequence>
<accession>A0ABD1N1N1</accession>
<evidence type="ECO:0000256" key="2">
    <source>
        <dbReference type="ARBA" id="ARBA00022723"/>
    </source>
</evidence>
<evidence type="ECO:0000256" key="1">
    <source>
        <dbReference type="ARBA" id="ARBA00001946"/>
    </source>
</evidence>
<dbReference type="Proteomes" id="UP001603857">
    <property type="component" value="Unassembled WGS sequence"/>
</dbReference>
<dbReference type="InterPro" id="IPR005630">
    <property type="entry name" value="Terpene_synthase_metal-bd"/>
</dbReference>
<comment type="cofactor">
    <cofactor evidence="1">
        <name>Mg(2+)</name>
        <dbReference type="ChEBI" id="CHEBI:18420"/>
    </cofactor>
</comment>
<gene>
    <name evidence="6" type="ORF">Fmac_009931</name>
</gene>
<dbReference type="GO" id="GO:0016829">
    <property type="term" value="F:lyase activity"/>
    <property type="evidence" value="ECO:0007669"/>
    <property type="project" value="UniProtKB-KW"/>
</dbReference>
<proteinExistence type="predicted"/>
<dbReference type="AlphaFoldDB" id="A0ABD1N1N1"/>
<name>A0ABD1N1N1_9FABA</name>
<dbReference type="Pfam" id="PF03936">
    <property type="entry name" value="Terpene_synth_C"/>
    <property type="match status" value="1"/>
</dbReference>
<protein>
    <recommendedName>
        <fullName evidence="5">Terpene synthase metal-binding domain-containing protein</fullName>
    </recommendedName>
</protein>
<dbReference type="PANTHER" id="PTHR31225:SF0">
    <property type="entry name" value="S-(+)-LINALOOL SYNTHASE, CHLOROPLASTIC"/>
    <property type="match status" value="1"/>
</dbReference>
<dbReference type="SUPFAM" id="SSF48576">
    <property type="entry name" value="Terpenoid synthases"/>
    <property type="match status" value="1"/>
</dbReference>
<evidence type="ECO:0000313" key="7">
    <source>
        <dbReference type="Proteomes" id="UP001603857"/>
    </source>
</evidence>
<evidence type="ECO:0000256" key="3">
    <source>
        <dbReference type="ARBA" id="ARBA00022842"/>
    </source>
</evidence>
<dbReference type="InterPro" id="IPR050148">
    <property type="entry name" value="Terpene_synthase-like"/>
</dbReference>
<dbReference type="GO" id="GO:0046872">
    <property type="term" value="F:metal ion binding"/>
    <property type="evidence" value="ECO:0007669"/>
    <property type="project" value="UniProtKB-KW"/>
</dbReference>
<organism evidence="6 7">
    <name type="scientific">Flemingia macrophylla</name>
    <dbReference type="NCBI Taxonomy" id="520843"/>
    <lineage>
        <taxon>Eukaryota</taxon>
        <taxon>Viridiplantae</taxon>
        <taxon>Streptophyta</taxon>
        <taxon>Embryophyta</taxon>
        <taxon>Tracheophyta</taxon>
        <taxon>Spermatophyta</taxon>
        <taxon>Magnoliopsida</taxon>
        <taxon>eudicotyledons</taxon>
        <taxon>Gunneridae</taxon>
        <taxon>Pentapetalae</taxon>
        <taxon>rosids</taxon>
        <taxon>fabids</taxon>
        <taxon>Fabales</taxon>
        <taxon>Fabaceae</taxon>
        <taxon>Papilionoideae</taxon>
        <taxon>50 kb inversion clade</taxon>
        <taxon>NPAAA clade</taxon>
        <taxon>indigoferoid/millettioid clade</taxon>
        <taxon>Phaseoleae</taxon>
        <taxon>Flemingia</taxon>
    </lineage>
</organism>
<keyword evidence="7" id="KW-1185">Reference proteome</keyword>
<evidence type="ECO:0000259" key="5">
    <source>
        <dbReference type="Pfam" id="PF03936"/>
    </source>
</evidence>
<feature type="domain" description="Terpene synthase metal-binding" evidence="5">
    <location>
        <begin position="33"/>
        <end position="209"/>
    </location>
</feature>
<dbReference type="EMBL" id="JBGMDY010000003">
    <property type="protein sequence ID" value="KAL2341991.1"/>
    <property type="molecule type" value="Genomic_DNA"/>
</dbReference>
<keyword evidence="3" id="KW-0460">Magnesium</keyword>
<dbReference type="PANTHER" id="PTHR31225">
    <property type="entry name" value="OS04G0344100 PROTEIN-RELATED"/>
    <property type="match status" value="1"/>
</dbReference>
<evidence type="ECO:0000256" key="4">
    <source>
        <dbReference type="ARBA" id="ARBA00023239"/>
    </source>
</evidence>
<dbReference type="InterPro" id="IPR008949">
    <property type="entry name" value="Isoprenoid_synthase_dom_sf"/>
</dbReference>
<dbReference type="Gene3D" id="1.10.600.10">
    <property type="entry name" value="Farnesyl Diphosphate Synthase"/>
    <property type="match status" value="1"/>
</dbReference>